<dbReference type="OrthoDB" id="2684236at2759"/>
<feature type="region of interest" description="Disordered" evidence="1">
    <location>
        <begin position="1"/>
        <end position="28"/>
    </location>
</feature>
<dbReference type="EMBL" id="KI912111">
    <property type="protein sequence ID" value="ETS83923.1"/>
    <property type="molecule type" value="Genomic_DNA"/>
</dbReference>
<dbReference type="STRING" id="1229662.W3XCU3"/>
<dbReference type="InterPro" id="IPR009836">
    <property type="entry name" value="GRDP-like"/>
</dbReference>
<dbReference type="Pfam" id="PF07173">
    <property type="entry name" value="GRDP-like"/>
    <property type="match status" value="1"/>
</dbReference>
<accession>W3XCU3</accession>
<name>W3XCU3_PESFW</name>
<dbReference type="KEGG" id="pfy:PFICI_05799"/>
<dbReference type="AlphaFoldDB" id="W3XCU3"/>
<dbReference type="GeneID" id="19270812"/>
<dbReference type="RefSeq" id="XP_007832571.1">
    <property type="nucleotide sequence ID" value="XM_007834380.1"/>
</dbReference>
<dbReference type="Proteomes" id="UP000030651">
    <property type="component" value="Unassembled WGS sequence"/>
</dbReference>
<reference evidence="3" key="1">
    <citation type="journal article" date="2015" name="BMC Genomics">
        <title>Genomic and transcriptomic analysis of the endophytic fungus Pestalotiopsis fici reveals its lifestyle and high potential for synthesis of natural products.</title>
        <authorList>
            <person name="Wang X."/>
            <person name="Zhang X."/>
            <person name="Liu L."/>
            <person name="Xiang M."/>
            <person name="Wang W."/>
            <person name="Sun X."/>
            <person name="Che Y."/>
            <person name="Guo L."/>
            <person name="Liu G."/>
            <person name="Guo L."/>
            <person name="Wang C."/>
            <person name="Yin W.B."/>
            <person name="Stadler M."/>
            <person name="Zhang X."/>
            <person name="Liu X."/>
        </authorList>
    </citation>
    <scope>NUCLEOTIDE SEQUENCE [LARGE SCALE GENOMIC DNA]</scope>
    <source>
        <strain evidence="3">W106-1 / CGMCC3.15140</strain>
    </source>
</reference>
<dbReference type="HOGENOM" id="CLU_010103_3_1_1"/>
<evidence type="ECO:0000256" key="1">
    <source>
        <dbReference type="SAM" id="MobiDB-lite"/>
    </source>
</evidence>
<gene>
    <name evidence="2" type="ORF">PFICI_05799</name>
</gene>
<sequence length="699" mass="78848">MVGAHRRQTTVDSPPAYHVVGQRGSVAGPSRLNSGFSNLSLSGEPQHPEVGTCLVHLRLLYTFHNLKDDVGFSDGLFGLWDARYPATPNNPNKALASLREKRWALFVARAVDRYEAWWNSLGGQFLTERDMEKDRTRYLNFMANWEPMHWSEDHMPPLDVLLVLHAHMLNPRLFLEDCLRCGHRALWTTGIPWHIIDQMIDDRFQYTASEKCKSNWTRTTGRKWFNTEDGDTKAVRCPACSGLVSMPWTTCSQDRVNFETKFPPPRPQNIAGEGYGDGNLSQKCPKCNITITHELLCLAKFRNHVKYLVNNDQPLPGTILDLKKGMPTEASRSDSPRLFPNRLLRRGTLADVVDLVKPGDETTPSMLMVKDLIEKGINDKSLLKRANGGKKPDLAAKQQIRHMMSRYWDNASPFGLDLVGAVMRQGVFTQKMYKIAWLQSPEANPTIARFLIKYDRFFNIMASKPDQIVVPTVDIDLVWHTHQLSPRQYYKFTVAKIGLFVDHHDKVDEDKLSEAFEWTTKTYQTMYGEVYSECICWYCETIRAWSISSFGVLLNVSKQDKIAQAWYDSGKAHAQPPSKSAHISTHPAVKVNETEARQKVTKKMRALYKSRLEQSYARAVSRAGKKGRELGPKERTYRHWGANYTLEGPWSHPHYLAKGLYATDPTQVNAGDGIPGGCVAGTCGGSGGCGSGTVSMCGS</sequence>
<dbReference type="eggNOG" id="ENOG502RYJ5">
    <property type="taxonomic scope" value="Eukaryota"/>
</dbReference>
<evidence type="ECO:0000313" key="3">
    <source>
        <dbReference type="Proteomes" id="UP000030651"/>
    </source>
</evidence>
<protein>
    <submittedName>
        <fullName evidence="2">Uncharacterized protein</fullName>
    </submittedName>
</protein>
<dbReference type="PANTHER" id="PTHR34365:SF7">
    <property type="entry name" value="GLYCINE-RICH DOMAIN-CONTAINING PROTEIN 1"/>
    <property type="match status" value="1"/>
</dbReference>
<dbReference type="InParanoid" id="W3XCU3"/>
<organism evidence="2 3">
    <name type="scientific">Pestalotiopsis fici (strain W106-1 / CGMCC3.15140)</name>
    <dbReference type="NCBI Taxonomy" id="1229662"/>
    <lineage>
        <taxon>Eukaryota</taxon>
        <taxon>Fungi</taxon>
        <taxon>Dikarya</taxon>
        <taxon>Ascomycota</taxon>
        <taxon>Pezizomycotina</taxon>
        <taxon>Sordariomycetes</taxon>
        <taxon>Xylariomycetidae</taxon>
        <taxon>Amphisphaeriales</taxon>
        <taxon>Sporocadaceae</taxon>
        <taxon>Pestalotiopsis</taxon>
    </lineage>
</organism>
<evidence type="ECO:0000313" key="2">
    <source>
        <dbReference type="EMBL" id="ETS83923.1"/>
    </source>
</evidence>
<proteinExistence type="predicted"/>
<dbReference type="OMA" id="EVPWTTC"/>
<dbReference type="PANTHER" id="PTHR34365">
    <property type="entry name" value="ENOLASE (DUF1399)"/>
    <property type="match status" value="1"/>
</dbReference>
<keyword evidence="3" id="KW-1185">Reference proteome</keyword>